<accession>A0A921UXT3</accession>
<evidence type="ECO:0000313" key="6">
    <source>
        <dbReference type="EMBL" id="KAG0545726.1"/>
    </source>
</evidence>
<reference evidence="6" key="1">
    <citation type="journal article" date="2019" name="BMC Genomics">
        <title>A new reference genome for Sorghum bicolor reveals high levels of sequence similarity between sweet and grain genotypes: implications for the genetics of sugar metabolism.</title>
        <authorList>
            <person name="Cooper E.A."/>
            <person name="Brenton Z.W."/>
            <person name="Flinn B.S."/>
            <person name="Jenkins J."/>
            <person name="Shu S."/>
            <person name="Flowers D."/>
            <person name="Luo F."/>
            <person name="Wang Y."/>
            <person name="Xia P."/>
            <person name="Barry K."/>
            <person name="Daum C."/>
            <person name="Lipzen A."/>
            <person name="Yoshinaga Y."/>
            <person name="Schmutz J."/>
            <person name="Saski C."/>
            <person name="Vermerris W."/>
            <person name="Kresovich S."/>
        </authorList>
    </citation>
    <scope>NUCLEOTIDE SEQUENCE</scope>
</reference>
<evidence type="ECO:0000256" key="1">
    <source>
        <dbReference type="ARBA" id="ARBA00005771"/>
    </source>
</evidence>
<organism evidence="6 7">
    <name type="scientific">Sorghum bicolor</name>
    <name type="common">Sorghum</name>
    <name type="synonym">Sorghum vulgare</name>
    <dbReference type="NCBI Taxonomy" id="4558"/>
    <lineage>
        <taxon>Eukaryota</taxon>
        <taxon>Viridiplantae</taxon>
        <taxon>Streptophyta</taxon>
        <taxon>Embryophyta</taxon>
        <taxon>Tracheophyta</taxon>
        <taxon>Spermatophyta</taxon>
        <taxon>Magnoliopsida</taxon>
        <taxon>Liliopsida</taxon>
        <taxon>Poales</taxon>
        <taxon>Poaceae</taxon>
        <taxon>PACMAD clade</taxon>
        <taxon>Panicoideae</taxon>
        <taxon>Andropogonodae</taxon>
        <taxon>Andropogoneae</taxon>
        <taxon>Sorghinae</taxon>
        <taxon>Sorghum</taxon>
    </lineage>
</organism>
<dbReference type="InterPro" id="IPR027417">
    <property type="entry name" value="P-loop_NTPase"/>
</dbReference>
<proteinExistence type="inferred from homology"/>
<reference evidence="6" key="2">
    <citation type="submission" date="2020-10" db="EMBL/GenBank/DDBJ databases">
        <authorList>
            <person name="Cooper E.A."/>
            <person name="Brenton Z.W."/>
            <person name="Flinn B.S."/>
            <person name="Jenkins J."/>
            <person name="Shu S."/>
            <person name="Flowers D."/>
            <person name="Luo F."/>
            <person name="Wang Y."/>
            <person name="Xia P."/>
            <person name="Barry K."/>
            <person name="Daum C."/>
            <person name="Lipzen A."/>
            <person name="Yoshinaga Y."/>
            <person name="Schmutz J."/>
            <person name="Saski C."/>
            <person name="Vermerris W."/>
            <person name="Kresovich S."/>
        </authorList>
    </citation>
    <scope>NUCLEOTIDE SEQUENCE</scope>
</reference>
<comment type="similarity">
    <text evidence="1 3">Belongs to the sulfotransferase 1 family.</text>
</comment>
<gene>
    <name evidence="6" type="ORF">BDA96_02G387200</name>
</gene>
<evidence type="ECO:0000256" key="2">
    <source>
        <dbReference type="ARBA" id="ARBA00022679"/>
    </source>
</evidence>
<dbReference type="PANTHER" id="PTHR11783">
    <property type="entry name" value="SULFOTRANSFERASE SULT"/>
    <property type="match status" value="1"/>
</dbReference>
<comment type="caution">
    <text evidence="6">The sequence shown here is derived from an EMBL/GenBank/DDBJ whole genome shotgun (WGS) entry which is preliminary data.</text>
</comment>
<evidence type="ECO:0000256" key="4">
    <source>
        <dbReference type="SAM" id="MobiDB-lite"/>
    </source>
</evidence>
<dbReference type="Gramene" id="EER97516">
    <property type="protein sequence ID" value="EER97516"/>
    <property type="gene ID" value="SORBI_3002G369500"/>
</dbReference>
<feature type="region of interest" description="Disordered" evidence="4">
    <location>
        <begin position="1"/>
        <end position="45"/>
    </location>
</feature>
<evidence type="ECO:0000256" key="3">
    <source>
        <dbReference type="RuleBase" id="RU361155"/>
    </source>
</evidence>
<dbReference type="GO" id="GO:0008146">
    <property type="term" value="F:sulfotransferase activity"/>
    <property type="evidence" value="ECO:0007669"/>
    <property type="project" value="InterPro"/>
</dbReference>
<evidence type="ECO:0000313" key="7">
    <source>
        <dbReference type="Proteomes" id="UP000807115"/>
    </source>
</evidence>
<keyword evidence="2 3" id="KW-0808">Transferase</keyword>
<sequence>MATSTNNAPNGIGPVPLPFNNAGSGVDADADAEKKDPRVKEYESLASSLPSNPKLRLRCYQGTWVLAPWVPGIMAVQRGLFAPRRGDVVLASAPKCGTTWLKALAFATTARGAHPPAHDAAHPLLRLNPHDCVPFMEKLFAAGWGSRMDALPSPRLMATHMHHSLLPASIAANPGCKMVYICRDPKDMVVSMWHFGRRMQPALSFLDVFEPACDGTGLSGPIWDHVLGYWNASKASPETVLFLRYEHLLRDPVGGTRKLAEFVGQPFSEDEEAAGVVTDIVTLCSFEKMRNLDVNRPGSSASASPAGVVLEGTFANDSYFRRGEAGDWTNHMTPEMAGRLDAVMEEKLRGSGLSFS</sequence>
<protein>
    <recommendedName>
        <fullName evidence="3">Sulfotransferase</fullName>
        <ecNumber evidence="3">2.8.2.-</ecNumber>
    </recommendedName>
</protein>
<name>A0A921UXT3_SORBI</name>
<dbReference type="InterPro" id="IPR000863">
    <property type="entry name" value="Sulfotransferase_dom"/>
</dbReference>
<feature type="compositionally biased region" description="Basic and acidic residues" evidence="4">
    <location>
        <begin position="31"/>
        <end position="43"/>
    </location>
</feature>
<dbReference type="OMA" id="TPFLEFT"/>
<dbReference type="SUPFAM" id="SSF52540">
    <property type="entry name" value="P-loop containing nucleoside triphosphate hydrolases"/>
    <property type="match status" value="1"/>
</dbReference>
<dbReference type="AlphaFoldDB" id="A0A921UXT3"/>
<dbReference type="Proteomes" id="UP000807115">
    <property type="component" value="Chromosome 2"/>
</dbReference>
<evidence type="ECO:0000259" key="5">
    <source>
        <dbReference type="Pfam" id="PF00685"/>
    </source>
</evidence>
<dbReference type="Gene3D" id="3.40.50.300">
    <property type="entry name" value="P-loop containing nucleotide triphosphate hydrolases"/>
    <property type="match status" value="1"/>
</dbReference>
<dbReference type="KEGG" id="sbi:8060663"/>
<dbReference type="Pfam" id="PF00685">
    <property type="entry name" value="Sulfotransfer_1"/>
    <property type="match status" value="1"/>
</dbReference>
<dbReference type="OrthoDB" id="205623at2759"/>
<dbReference type="EC" id="2.8.2.-" evidence="3"/>
<feature type="domain" description="Sulfotransferase" evidence="5">
    <location>
        <begin position="86"/>
        <end position="352"/>
    </location>
</feature>
<dbReference type="EMBL" id="CM027681">
    <property type="protein sequence ID" value="KAG0545726.1"/>
    <property type="molecule type" value="Genomic_DNA"/>
</dbReference>